<keyword evidence="2" id="KW-1185">Reference proteome</keyword>
<gene>
    <name evidence="1" type="primary">a242L</name>
</gene>
<accession>Q84562</accession>
<proteinExistence type="predicted"/>
<reference evidence="1 2" key="2">
    <citation type="journal article" date="1995" name="Virology">
        <title>Analysis of 43 kb of the Chlorella virus PBCV-1 330-kb genome: map positions 45 to 88.</title>
        <authorList>
            <person name="Li Y."/>
            <person name="Lu Z."/>
            <person name="Burbank D.E."/>
            <person name="Kutish G.F."/>
            <person name="Rock D.L."/>
            <person name="Van Etten J.L."/>
        </authorList>
    </citation>
    <scope>NUCLEOTIDE SEQUENCE [LARGE SCALE GENOMIC DNA]</scope>
</reference>
<dbReference type="OrthoDB" id="33400at10239"/>
<organismHost>
    <name type="scientific">Chlorella</name>
    <dbReference type="NCBI Taxonomy" id="3071"/>
</organismHost>
<name>Q84562_PBCV1</name>
<dbReference type="RefSeq" id="NP_048590.1">
    <property type="nucleotide sequence ID" value="NC_000852.5"/>
</dbReference>
<dbReference type="EMBL" id="JF411744">
    <property type="protein sequence ID" value="AAC96610.1"/>
    <property type="molecule type" value="Genomic_DNA"/>
</dbReference>
<reference evidence="1 2" key="7">
    <citation type="journal article" date="2000" name="Virology">
        <title>Characterization of a beta-1,3-glucanase encoded by chlorella virus PBCV-1.</title>
        <authorList>
            <person name="Sun L."/>
            <person name="Gurnon J.R."/>
            <person name="Adams B.J."/>
            <person name="Graves M.V."/>
            <person name="Van Etten J.L."/>
        </authorList>
    </citation>
    <scope>NUCLEOTIDE SEQUENCE [LARGE SCALE GENOMIC DNA]</scope>
</reference>
<organism evidence="1 2">
    <name type="scientific">Paramecium bursaria Chlorella virus 1</name>
    <name type="common">PBCV-1</name>
    <dbReference type="NCBI Taxonomy" id="10506"/>
    <lineage>
        <taxon>Viruses</taxon>
        <taxon>Varidnaviria</taxon>
        <taxon>Bamfordvirae</taxon>
        <taxon>Nucleocytoviricota</taxon>
        <taxon>Megaviricetes</taxon>
        <taxon>Algavirales</taxon>
        <taxon>Phycodnaviridae</taxon>
        <taxon>Chlorovirus</taxon>
        <taxon>Chlorovirus vanettense</taxon>
    </lineage>
</organism>
<reference evidence="1 2" key="8">
    <citation type="journal article" date="2010" name="J. Virol.">
        <title>Microarray analysis of Paramecium bursaria chlorella virus 1 transcription.</title>
        <authorList>
            <person name="Yanai-Balser G.M."/>
            <person name="Duncan G.A."/>
            <person name="Eudy J.D."/>
            <person name="Wang D."/>
            <person name="Li X."/>
            <person name="Agarkova I.V."/>
            <person name="Dunigan D.D."/>
            <person name="Van Etten J.L."/>
        </authorList>
    </citation>
    <scope>NUCLEOTIDE SEQUENCE [LARGE SCALE GENOMIC DNA]</scope>
</reference>
<dbReference type="Proteomes" id="UP000000862">
    <property type="component" value="Segment"/>
</dbReference>
<evidence type="ECO:0000313" key="2">
    <source>
        <dbReference type="Proteomes" id="UP000000862"/>
    </source>
</evidence>
<reference evidence="1 2" key="6">
    <citation type="journal article" date="1999" name="Virology">
        <title>Chlorella virus PBCV-1 encodes a functional homospermidine synthase.</title>
        <authorList>
            <person name="Kaiser A."/>
            <person name="Vollmert M."/>
            <person name="Tholl D."/>
            <person name="Graves M.V."/>
            <person name="Gurnon J.R."/>
            <person name="Xing W."/>
            <person name="Lisec A.D."/>
            <person name="Nickerson K.W."/>
            <person name="Van Etten J.L."/>
        </authorList>
    </citation>
    <scope>NUCLEOTIDE SEQUENCE [LARGE SCALE GENOMIC DNA]</scope>
</reference>
<dbReference type="GeneID" id="918323"/>
<evidence type="ECO:0000313" key="1">
    <source>
        <dbReference type="EMBL" id="AAC96610.1"/>
    </source>
</evidence>
<sequence length="117" mass="13745">MHSDSFARIFQVLLVVDGIFWNLTFLQEVVEVAPDVLRFVGCHNVHGFVQLLSEAVNLLLVAREYDTRRQFRVIQHLYRIFCDFLGGIREDFIECFDVFNFAIVNNVILQGNRSFFR</sequence>
<dbReference type="KEGG" id="vg:918323"/>
<protein>
    <submittedName>
        <fullName evidence="1">Uncharacterized protein</fullName>
    </submittedName>
</protein>
<reference evidence="1 2" key="1">
    <citation type="journal article" date="1995" name="Virology">
        <title>Analysis of 45 kb of DNA located at the left end of the chlorella virus PBCV-1 genome.</title>
        <authorList>
            <person name="Lu Z."/>
            <person name="Li Y."/>
            <person name="Zhang Y."/>
            <person name="Kutish G.F."/>
            <person name="Rock D.L."/>
            <person name="Van Etten J.L."/>
        </authorList>
    </citation>
    <scope>NUCLEOTIDE SEQUENCE [LARGE SCALE GENOMIC DNA]</scope>
</reference>
<reference evidence="1 2" key="4">
    <citation type="journal article" date="1996" name="Virology">
        <title>Analysis of 76 kb of the chlorella virus PBCV-1 330-kb genome: map positions 182 to 258.</title>
        <authorList>
            <person name="Kutish G.F."/>
            <person name="Li Y."/>
            <person name="Lu Z."/>
            <person name="Furuta M."/>
            <person name="Rock D.L."/>
            <person name="Van Etten J.L."/>
        </authorList>
    </citation>
    <scope>NUCLEOTIDE SEQUENCE [LARGE SCALE GENOMIC DNA]</scope>
</reference>
<dbReference type="PIR" id="T17733">
    <property type="entry name" value="T17733"/>
</dbReference>
<reference evidence="1 2" key="3">
    <citation type="journal article" date="1996" name="Virology">
        <title>Analysis of 94 kb of the chlorella virus PBCV-1 330-kb genome: map positions 88 to 182.</title>
        <authorList>
            <person name="Lu Z."/>
            <person name="Li Y."/>
            <person name="Que Q."/>
            <person name="Kutish G.F."/>
            <person name="Rock D.L."/>
            <person name="Van Etten J.L."/>
        </authorList>
    </citation>
    <scope>NUCLEOTIDE SEQUENCE [LARGE SCALE GENOMIC DNA]</scope>
</reference>
<reference evidence="1 2" key="5">
    <citation type="journal article" date="1997" name="Virology">
        <title>Analysis of 74 kb of DNA located at the right end of the 330-kb chlorella virus PBCV-1 genome.</title>
        <authorList>
            <person name="Li Y."/>
            <person name="Lu Z."/>
            <person name="Sun L."/>
            <person name="Ropp S."/>
            <person name="Kutish G.F."/>
            <person name="Rock D.L."/>
            <person name="Van Etten J.L."/>
        </authorList>
    </citation>
    <scope>NUCLEOTIDE SEQUENCE [LARGE SCALE GENOMIC DNA]</scope>
</reference>